<reference evidence="4 5" key="1">
    <citation type="submission" date="2019-02" db="EMBL/GenBank/DDBJ databases">
        <title>Genome sequencing of the rare red list fungi Phellinidium pouzarii.</title>
        <authorList>
            <person name="Buettner E."/>
            <person name="Kellner H."/>
        </authorList>
    </citation>
    <scope>NUCLEOTIDE SEQUENCE [LARGE SCALE GENOMIC DNA]</scope>
    <source>
        <strain evidence="4 5">DSM 108285</strain>
    </source>
</reference>
<sequence length="634" mass="64997">MAKYSFIALIALLPLAATATNDWSQPCLQGNGSPDQISDITSAAGWEILNCSSTASAQDILLMCSGDEISCSHLFQNGAENTIVRLPENCGAGPFARVASVYVPEDQSIQDQTSSRILRRNGTSPVVHGLSVDTNFDQAPPPQNGSVTFYVSASTDPAFAGNATVTPPALRSRSRKVDRRGVRDAVFNGINEFSKRFNDSDTKNVPISVNKQFNIFNTTLSCSSNEEAKLSVDVGVQATGNVTLGFIAAGSIFPPKLTEATLFATMTANLDGSLTISADIAGEVDSGSIPLLTLPLAGFDIAGIIQIGPQFVLNAEATANIDLDVDMSIDLAYNVDSLQLFFPPSSGHTSTANVSPQDTPLKLSVSPDVSSNATFEAHLIPTIEVDTFAALDLGLEAGATASVDTSGATGASAQVGGCVDVNGGVSINAGASGSFFGLFDDSTQVSLFSKDFDLFQKCFSDQTSTTNAGSVTVTSTTASSISSSTTQSSVSVSTNATDVSAQSLSASATTTATSVNASSETSSASILSSSSVRLSASSSETSSVSTSTASPVSTTTTHSSSASTSHASLAPTGKSRTGKSARSIGGPISKRGFSCPTGDVAAATSVADQTLSASEFVFSYLTDRENNCSSSPNL</sequence>
<evidence type="ECO:0000313" key="4">
    <source>
        <dbReference type="EMBL" id="THH05785.1"/>
    </source>
</evidence>
<dbReference type="EMBL" id="SGPK01000237">
    <property type="protein sequence ID" value="THH05785.1"/>
    <property type="molecule type" value="Genomic_DNA"/>
</dbReference>
<evidence type="ECO:0000313" key="5">
    <source>
        <dbReference type="Proteomes" id="UP000308199"/>
    </source>
</evidence>
<dbReference type="Pfam" id="PF23865">
    <property type="entry name" value="DUF7223"/>
    <property type="match status" value="1"/>
</dbReference>
<dbReference type="InterPro" id="IPR055647">
    <property type="entry name" value="DUF7223"/>
</dbReference>
<comment type="caution">
    <text evidence="4">The sequence shown here is derived from an EMBL/GenBank/DDBJ whole genome shotgun (WGS) entry which is preliminary data.</text>
</comment>
<evidence type="ECO:0000256" key="2">
    <source>
        <dbReference type="SAM" id="SignalP"/>
    </source>
</evidence>
<organism evidence="4 5">
    <name type="scientific">Phellinidium pouzarii</name>
    <dbReference type="NCBI Taxonomy" id="167371"/>
    <lineage>
        <taxon>Eukaryota</taxon>
        <taxon>Fungi</taxon>
        <taxon>Dikarya</taxon>
        <taxon>Basidiomycota</taxon>
        <taxon>Agaricomycotina</taxon>
        <taxon>Agaricomycetes</taxon>
        <taxon>Hymenochaetales</taxon>
        <taxon>Hymenochaetaceae</taxon>
        <taxon>Phellinidium</taxon>
    </lineage>
</organism>
<name>A0A4S4L3A6_9AGAM</name>
<keyword evidence="5" id="KW-1185">Reference proteome</keyword>
<dbReference type="Proteomes" id="UP000308199">
    <property type="component" value="Unassembled WGS sequence"/>
</dbReference>
<keyword evidence="2" id="KW-0732">Signal</keyword>
<protein>
    <recommendedName>
        <fullName evidence="3">DUF7223 domain-containing protein</fullName>
    </recommendedName>
</protein>
<feature type="signal peptide" evidence="2">
    <location>
        <begin position="1"/>
        <end position="19"/>
    </location>
</feature>
<dbReference type="OrthoDB" id="73875at2759"/>
<feature type="compositionally biased region" description="Low complexity" evidence="1">
    <location>
        <begin position="538"/>
        <end position="572"/>
    </location>
</feature>
<evidence type="ECO:0000256" key="1">
    <source>
        <dbReference type="SAM" id="MobiDB-lite"/>
    </source>
</evidence>
<accession>A0A4S4L3A6</accession>
<dbReference type="AlphaFoldDB" id="A0A4S4L3A6"/>
<proteinExistence type="predicted"/>
<evidence type="ECO:0000259" key="3">
    <source>
        <dbReference type="Pfam" id="PF23865"/>
    </source>
</evidence>
<feature type="domain" description="DUF7223" evidence="3">
    <location>
        <begin position="226"/>
        <end position="459"/>
    </location>
</feature>
<feature type="region of interest" description="Disordered" evidence="1">
    <location>
        <begin position="538"/>
        <end position="590"/>
    </location>
</feature>
<gene>
    <name evidence="4" type="ORF">EW145_g4539</name>
</gene>
<feature type="chain" id="PRO_5020396635" description="DUF7223 domain-containing protein" evidence="2">
    <location>
        <begin position="20"/>
        <end position="634"/>
    </location>
</feature>